<protein>
    <submittedName>
        <fullName evidence="1">Uncharacterized protein</fullName>
    </submittedName>
</protein>
<accession>A0A1G6JHR9</accession>
<dbReference type="AlphaFoldDB" id="A0A1G6JHR9"/>
<name>A0A1G6JHR9_9PSEU</name>
<reference evidence="1 2" key="1">
    <citation type="submission" date="2016-10" db="EMBL/GenBank/DDBJ databases">
        <authorList>
            <person name="de Groot N.N."/>
        </authorList>
    </citation>
    <scope>NUCLEOTIDE SEQUENCE [LARGE SCALE GENOMIC DNA]</scope>
    <source>
        <strain evidence="1 2">CGMCC 4.5506</strain>
    </source>
</reference>
<evidence type="ECO:0000313" key="2">
    <source>
        <dbReference type="Proteomes" id="UP000199494"/>
    </source>
</evidence>
<gene>
    <name evidence="1" type="ORF">SAMN05421630_101724</name>
</gene>
<dbReference type="Proteomes" id="UP000199494">
    <property type="component" value="Unassembled WGS sequence"/>
</dbReference>
<sequence>MVTYLMVAVLTVCLFAASWWLGAAVVAGVVLVWLHTSTRTEARR</sequence>
<proteinExistence type="predicted"/>
<evidence type="ECO:0000313" key="1">
    <source>
        <dbReference type="EMBL" id="SDC18253.1"/>
    </source>
</evidence>
<organism evidence="1 2">
    <name type="scientific">Prauserella marina</name>
    <dbReference type="NCBI Taxonomy" id="530584"/>
    <lineage>
        <taxon>Bacteria</taxon>
        <taxon>Bacillati</taxon>
        <taxon>Actinomycetota</taxon>
        <taxon>Actinomycetes</taxon>
        <taxon>Pseudonocardiales</taxon>
        <taxon>Pseudonocardiaceae</taxon>
        <taxon>Prauserella</taxon>
    </lineage>
</organism>
<keyword evidence="2" id="KW-1185">Reference proteome</keyword>
<dbReference type="EMBL" id="FMZE01000001">
    <property type="protein sequence ID" value="SDC18253.1"/>
    <property type="molecule type" value="Genomic_DNA"/>
</dbReference>